<dbReference type="Gene3D" id="3.30.1330.40">
    <property type="entry name" value="RutC-like"/>
    <property type="match status" value="1"/>
</dbReference>
<dbReference type="InterPro" id="IPR035959">
    <property type="entry name" value="RutC-like_sf"/>
</dbReference>
<dbReference type="EMBL" id="NWUS01000001">
    <property type="protein sequence ID" value="MBA5725658.1"/>
    <property type="molecule type" value="Genomic_DNA"/>
</dbReference>
<evidence type="ECO:0000313" key="2">
    <source>
        <dbReference type="EMBL" id="MBA5725658.1"/>
    </source>
</evidence>
<evidence type="ECO:0000259" key="1">
    <source>
        <dbReference type="Pfam" id="PF21168"/>
    </source>
</evidence>
<organism evidence="2 3">
    <name type="scientific">Bombella favorum</name>
    <dbReference type="NCBI Taxonomy" id="2039164"/>
    <lineage>
        <taxon>Bacteria</taxon>
        <taxon>Pseudomonadati</taxon>
        <taxon>Pseudomonadota</taxon>
        <taxon>Alphaproteobacteria</taxon>
        <taxon>Acetobacterales</taxon>
        <taxon>Acetobacteraceae</taxon>
        <taxon>Bombella</taxon>
    </lineage>
</organism>
<proteinExistence type="predicted"/>
<gene>
    <name evidence="2" type="ORF">CPA57_05140</name>
</gene>
<dbReference type="SUPFAM" id="SSF55298">
    <property type="entry name" value="YjgF-like"/>
    <property type="match status" value="1"/>
</dbReference>
<dbReference type="Pfam" id="PF21168">
    <property type="entry name" value="FkbO_Hyg5-like_N"/>
    <property type="match status" value="1"/>
</dbReference>
<evidence type="ECO:0000313" key="3">
    <source>
        <dbReference type="Proteomes" id="UP001516390"/>
    </source>
</evidence>
<sequence length="330" mass="36125">MVLLPVYHFGQEKTETSPLATLCYGGSGADLDVRNGRVCMTLPGPMPAVYEHWCPASLSEMPLGENAAGERRAGIEDGIGWSSEGDLFFAAFWVQDQPELCDAVQSHYERLITLARTKGFGHIYRMWNYLGAINRDNVRGEERYRDFCSGRSQAFEAMNVGLDELPAATGIGLSSGGVAVFLIAHRQVSGVNLENPSQLPAYHYPPRYGRRSPSFARATVMEGAERTVLYLSGTASIRGHESVGQTVEDQLSVTIETINSLLDAAGKRFSRLGNGRFESMKLYVRHPEDASTVRTAIAQAFPCPPDQAPLFIADICRAELLLEVEGVFVG</sequence>
<feature type="domain" description="Chorismatase FkbO/Hyg5-like N-terminal" evidence="1">
    <location>
        <begin position="68"/>
        <end position="184"/>
    </location>
</feature>
<accession>A0ABR5ZMV0</accession>
<dbReference type="Proteomes" id="UP001516390">
    <property type="component" value="Unassembled WGS sequence"/>
</dbReference>
<name>A0ABR5ZMV0_9PROT</name>
<protein>
    <recommendedName>
        <fullName evidence="1">Chorismatase FkbO/Hyg5-like N-terminal domain-containing protein</fullName>
    </recommendedName>
</protein>
<comment type="caution">
    <text evidence="2">The sequence shown here is derived from an EMBL/GenBank/DDBJ whole genome shotgun (WGS) entry which is preliminary data.</text>
</comment>
<reference evidence="2 3" key="1">
    <citation type="submission" date="2017-09" db="EMBL/GenBank/DDBJ databases">
        <authorList>
            <person name="Jakob F."/>
        </authorList>
    </citation>
    <scope>NUCLEOTIDE SEQUENCE [LARGE SCALE GENOMIC DNA]</scope>
    <source>
        <strain evidence="2 3">TMW 2.1880</strain>
    </source>
</reference>
<keyword evidence="3" id="KW-1185">Reference proteome</keyword>
<dbReference type="InterPro" id="IPR049368">
    <property type="entry name" value="FkbO_Hyg5-like_N"/>
</dbReference>